<evidence type="ECO:0000313" key="10">
    <source>
        <dbReference type="Proteomes" id="UP000722125"/>
    </source>
</evidence>
<feature type="compositionally biased region" description="Basic and acidic residues" evidence="5">
    <location>
        <begin position="308"/>
        <end position="361"/>
    </location>
</feature>
<evidence type="ECO:0000259" key="8">
    <source>
        <dbReference type="PROSITE" id="PS50887"/>
    </source>
</evidence>
<evidence type="ECO:0000259" key="7">
    <source>
        <dbReference type="PROSITE" id="PS50113"/>
    </source>
</evidence>
<dbReference type="InterPro" id="IPR013655">
    <property type="entry name" value="PAS_fold_3"/>
</dbReference>
<dbReference type="SMART" id="SM00086">
    <property type="entry name" value="PAC"/>
    <property type="match status" value="1"/>
</dbReference>
<dbReference type="InterPro" id="IPR028082">
    <property type="entry name" value="Peripla_BP_I"/>
</dbReference>
<keyword evidence="1" id="KW-0678">Repressor</keyword>
<dbReference type="InterPro" id="IPR000160">
    <property type="entry name" value="GGDEF_dom"/>
</dbReference>
<dbReference type="SMART" id="SM00091">
    <property type="entry name" value="PAS"/>
    <property type="match status" value="1"/>
</dbReference>
<evidence type="ECO:0000256" key="5">
    <source>
        <dbReference type="SAM" id="MobiDB-lite"/>
    </source>
</evidence>
<dbReference type="Gene3D" id="3.30.70.270">
    <property type="match status" value="1"/>
</dbReference>
<dbReference type="SUPFAM" id="SSF55073">
    <property type="entry name" value="Nucleotide cyclase"/>
    <property type="match status" value="1"/>
</dbReference>
<dbReference type="PROSITE" id="PS50887">
    <property type="entry name" value="GGDEF"/>
    <property type="match status" value="1"/>
</dbReference>
<protein>
    <submittedName>
        <fullName evidence="9">Substrate-binding domain-containing protein</fullName>
    </submittedName>
</protein>
<evidence type="ECO:0000256" key="3">
    <source>
        <dbReference type="ARBA" id="ARBA00023125"/>
    </source>
</evidence>
<keyword evidence="2" id="KW-0805">Transcription regulation</keyword>
<organism evidence="9 10">
    <name type="scientific">Cellulomonas fulva</name>
    <dbReference type="NCBI Taxonomy" id="2835530"/>
    <lineage>
        <taxon>Bacteria</taxon>
        <taxon>Bacillati</taxon>
        <taxon>Actinomycetota</taxon>
        <taxon>Actinomycetes</taxon>
        <taxon>Micrococcales</taxon>
        <taxon>Cellulomonadaceae</taxon>
        <taxon>Cellulomonas</taxon>
    </lineage>
</organism>
<dbReference type="SMART" id="SM00267">
    <property type="entry name" value="GGDEF"/>
    <property type="match status" value="1"/>
</dbReference>
<keyword evidence="4" id="KW-0804">Transcription</keyword>
<comment type="caution">
    <text evidence="9">The sequence shown here is derived from an EMBL/GenBank/DDBJ whole genome shotgun (WGS) entry which is preliminary data.</text>
</comment>
<evidence type="ECO:0000313" key="9">
    <source>
        <dbReference type="EMBL" id="MBT0995116.1"/>
    </source>
</evidence>
<dbReference type="Pfam" id="PF08447">
    <property type="entry name" value="PAS_3"/>
    <property type="match status" value="1"/>
</dbReference>
<evidence type="ECO:0000259" key="6">
    <source>
        <dbReference type="PROSITE" id="PS50112"/>
    </source>
</evidence>
<dbReference type="PROSITE" id="PS50112">
    <property type="entry name" value="PAS"/>
    <property type="match status" value="1"/>
</dbReference>
<dbReference type="SUPFAM" id="SSF53822">
    <property type="entry name" value="Periplasmic binding protein-like I"/>
    <property type="match status" value="1"/>
</dbReference>
<dbReference type="Gene3D" id="3.30.450.20">
    <property type="entry name" value="PAS domain"/>
    <property type="match status" value="1"/>
</dbReference>
<reference evidence="9 10" key="1">
    <citation type="submission" date="2021-05" db="EMBL/GenBank/DDBJ databases">
        <title>Description of Cellulomonas sp. DKR-3 sp. nov.</title>
        <authorList>
            <person name="Dahal R.H."/>
            <person name="Chaudhary D.K."/>
        </authorList>
    </citation>
    <scope>NUCLEOTIDE SEQUENCE [LARGE SCALE GENOMIC DNA]</scope>
    <source>
        <strain evidence="9 10">DKR-3</strain>
    </source>
</reference>
<keyword evidence="3" id="KW-0238">DNA-binding</keyword>
<gene>
    <name evidence="9" type="ORF">KIN34_12575</name>
</gene>
<feature type="domain" description="PAC" evidence="7">
    <location>
        <begin position="700"/>
        <end position="752"/>
    </location>
</feature>
<dbReference type="InterPro" id="IPR035965">
    <property type="entry name" value="PAS-like_dom_sf"/>
</dbReference>
<dbReference type="PROSITE" id="PS50113">
    <property type="entry name" value="PAC"/>
    <property type="match status" value="1"/>
</dbReference>
<dbReference type="InterPro" id="IPR029787">
    <property type="entry name" value="Nucleotide_cyclase"/>
</dbReference>
<feature type="domain" description="GGDEF" evidence="8">
    <location>
        <begin position="770"/>
        <end position="907"/>
    </location>
</feature>
<dbReference type="NCBIfam" id="TIGR00229">
    <property type="entry name" value="sensory_box"/>
    <property type="match status" value="1"/>
</dbReference>
<dbReference type="EMBL" id="JAHBOH010000001">
    <property type="protein sequence ID" value="MBT0995116.1"/>
    <property type="molecule type" value="Genomic_DNA"/>
</dbReference>
<dbReference type="Proteomes" id="UP000722125">
    <property type="component" value="Unassembled WGS sequence"/>
</dbReference>
<dbReference type="InterPro" id="IPR046335">
    <property type="entry name" value="LacI/GalR-like_sensor"/>
</dbReference>
<dbReference type="InterPro" id="IPR043128">
    <property type="entry name" value="Rev_trsase/Diguanyl_cyclase"/>
</dbReference>
<keyword evidence="10" id="KW-1185">Reference proteome</keyword>
<name>A0ABS5U126_9CELL</name>
<dbReference type="SUPFAM" id="SSF55785">
    <property type="entry name" value="PYP-like sensor domain (PAS domain)"/>
    <property type="match status" value="1"/>
</dbReference>
<proteinExistence type="predicted"/>
<dbReference type="RefSeq" id="WP_214351069.1">
    <property type="nucleotide sequence ID" value="NZ_JAHBOH010000001.1"/>
</dbReference>
<dbReference type="Gene3D" id="3.40.50.2300">
    <property type="match status" value="2"/>
</dbReference>
<dbReference type="PANTHER" id="PTHR30146:SF148">
    <property type="entry name" value="HTH-TYPE TRANSCRIPTIONAL REPRESSOR PURR-RELATED"/>
    <property type="match status" value="1"/>
</dbReference>
<feature type="region of interest" description="Disordered" evidence="5">
    <location>
        <begin position="297"/>
        <end position="361"/>
    </location>
</feature>
<evidence type="ECO:0000256" key="2">
    <source>
        <dbReference type="ARBA" id="ARBA00023015"/>
    </source>
</evidence>
<dbReference type="CDD" id="cd06267">
    <property type="entry name" value="PBP1_LacI_sugar_binding-like"/>
    <property type="match status" value="1"/>
</dbReference>
<accession>A0ABS5U126</accession>
<dbReference type="PANTHER" id="PTHR30146">
    <property type="entry name" value="LACI-RELATED TRANSCRIPTIONAL REPRESSOR"/>
    <property type="match status" value="1"/>
</dbReference>
<dbReference type="Pfam" id="PF00990">
    <property type="entry name" value="GGDEF"/>
    <property type="match status" value="1"/>
</dbReference>
<feature type="domain" description="PAS" evidence="6">
    <location>
        <begin position="624"/>
        <end position="696"/>
    </location>
</feature>
<dbReference type="InterPro" id="IPR000014">
    <property type="entry name" value="PAS"/>
</dbReference>
<dbReference type="InterPro" id="IPR000700">
    <property type="entry name" value="PAS-assoc_C"/>
</dbReference>
<sequence length="907" mass="96902">MLAPVVGGFYFGAVIAGVARACRAGGHRVVAVQTYPAGLDREGAAEPDDVPVALGAVDGLVVLSGALPHERLSRLEASGLPTVLVSEELPSRSVPVVLPDNAAGVRASVEHLIQHGHRAIGFVGSLTQRDMRERFAAYRDTLAAHGLEADGAWVYEASDNNEPGGQAAARRLLAAGLPTTAVVVATDRNAAGLIAGLRHAGLAVPRDQAVVAFDHADFGARLTPRLTTVDAHFDRVGEAAVRLLLARLRGEVVPVGEHRTATSLVVRESCGCTPLTRTDASRDDWRDDLLDLTRTAFSGGRGLIPGPHDPRTHREVRPDPRIDVRAEARTDARTDARSERHPDRHPERHPDRRAERHERRTPQEAWCHAVVEPLGAALGGAVPDDAAMARLAELTTALQPYPDALELLVAAVHRARDTLLVEQPAGTAAATLERTTTAVILALTRGCTAALLGRAGRLEATVEHQYEVAMDLLRDGTDPRTLEWLPRGLRGRACLALWVDGPGGDRELEIVGVRDAAGALTRLVGTRTVPADFPPLPMLRGGLVAEATFVVPVTCGRSDWGLLAVEGPVEARSTTARDRFNHWAALLAVALDQQSLLASLHEQRLQLEQAAARERALADAVRVSEEHYALASMAADDGTWDWDVSKGTVYYSPRWKQTLGYDDESVGSSPTEWLDRVHPADRDEVSTAIAASLAGVDSTLELEHRVRSAGGEYRWLLCRAMTVLDDAGCPARLVGTIVDVTDRKQAELSQQRDALRDAETGLATRLLFLDRLGAAVVRAHRIDDYDCALVVVRAPVVSQPGGARGAASTESLREVAERLRDAVRAGDTAARSSDDEVALLLEDTGPGGVPSRVRGVLDALVSAMGDRVRIGMVPSLRGYEDAGAVLREADIAVARAAAGSVARSGPR</sequence>
<evidence type="ECO:0000256" key="1">
    <source>
        <dbReference type="ARBA" id="ARBA00022491"/>
    </source>
</evidence>
<dbReference type="CDD" id="cd00130">
    <property type="entry name" value="PAS"/>
    <property type="match status" value="1"/>
</dbReference>
<dbReference type="InterPro" id="IPR001610">
    <property type="entry name" value="PAC"/>
</dbReference>
<evidence type="ECO:0000256" key="4">
    <source>
        <dbReference type="ARBA" id="ARBA00023163"/>
    </source>
</evidence>
<dbReference type="Pfam" id="PF13377">
    <property type="entry name" value="Peripla_BP_3"/>
    <property type="match status" value="1"/>
</dbReference>